<sequence>MKQTVYVVTGLELGWDCVCGVHRTFESALRYIFNDVEHKDMTVDELEELYDEGDSSYIIHDERLED</sequence>
<keyword evidence="2" id="KW-1185">Reference proteome</keyword>
<evidence type="ECO:0000313" key="2">
    <source>
        <dbReference type="Proteomes" id="UP000831298"/>
    </source>
</evidence>
<name>A0AAE9KES2_9CAUD</name>
<reference evidence="1 2" key="1">
    <citation type="submission" date="2022-02" db="EMBL/GenBank/DDBJ databases">
        <authorList>
            <person name="Gylling M."/>
        </authorList>
    </citation>
    <scope>NUCLEOTIDE SEQUENCE [LARGE SCALE GENOMIC DNA]</scope>
</reference>
<evidence type="ECO:0000313" key="1">
    <source>
        <dbReference type="EMBL" id="UOL48454.1"/>
    </source>
</evidence>
<dbReference type="GeneID" id="80266089"/>
<organism evidence="1 2">
    <name type="scientific">Pseudomonas phage Kremar</name>
    <dbReference type="NCBI Taxonomy" id="2928831"/>
    <lineage>
        <taxon>Viruses</taxon>
        <taxon>Duplodnaviria</taxon>
        <taxon>Heunggongvirae</taxon>
        <taxon>Uroviricota</taxon>
        <taxon>Caudoviricetes</taxon>
        <taxon>Vandenendeviridae</taxon>
        <taxon>Gorskivirinae</taxon>
        <taxon>Kremarvirus</taxon>
        <taxon>Kremarvirus kremar</taxon>
    </lineage>
</organism>
<dbReference type="EMBL" id="OM982620">
    <property type="protein sequence ID" value="UOL48454.1"/>
    <property type="molecule type" value="Genomic_DNA"/>
</dbReference>
<dbReference type="RefSeq" id="YP_010766410.1">
    <property type="nucleotide sequence ID" value="NC_073679.1"/>
</dbReference>
<dbReference type="Proteomes" id="UP000831298">
    <property type="component" value="Segment"/>
</dbReference>
<accession>A0AAE9KES2</accession>
<proteinExistence type="predicted"/>
<dbReference type="KEGG" id="vg:80266089"/>
<protein>
    <submittedName>
        <fullName evidence="1">Uncharacterized protein</fullName>
    </submittedName>
</protein>